<evidence type="ECO:0000313" key="2">
    <source>
        <dbReference type="Proteomes" id="UP001233999"/>
    </source>
</evidence>
<reference evidence="1" key="1">
    <citation type="journal article" date="2023" name="IScience">
        <title>Live-bearing cockroach genome reveals convergent evolutionary mechanisms linked to viviparity in insects and beyond.</title>
        <authorList>
            <person name="Fouks B."/>
            <person name="Harrison M.C."/>
            <person name="Mikhailova A.A."/>
            <person name="Marchal E."/>
            <person name="English S."/>
            <person name="Carruthers M."/>
            <person name="Jennings E.C."/>
            <person name="Chiamaka E.L."/>
            <person name="Frigard R.A."/>
            <person name="Pippel M."/>
            <person name="Attardo G.M."/>
            <person name="Benoit J.B."/>
            <person name="Bornberg-Bauer E."/>
            <person name="Tobe S.S."/>
        </authorList>
    </citation>
    <scope>NUCLEOTIDE SEQUENCE</scope>
    <source>
        <strain evidence="1">Stay&amp;Tobe</strain>
    </source>
</reference>
<organism evidence="1 2">
    <name type="scientific">Diploptera punctata</name>
    <name type="common">Pacific beetle cockroach</name>
    <dbReference type="NCBI Taxonomy" id="6984"/>
    <lineage>
        <taxon>Eukaryota</taxon>
        <taxon>Metazoa</taxon>
        <taxon>Ecdysozoa</taxon>
        <taxon>Arthropoda</taxon>
        <taxon>Hexapoda</taxon>
        <taxon>Insecta</taxon>
        <taxon>Pterygota</taxon>
        <taxon>Neoptera</taxon>
        <taxon>Polyneoptera</taxon>
        <taxon>Dictyoptera</taxon>
        <taxon>Blattodea</taxon>
        <taxon>Blaberoidea</taxon>
        <taxon>Blaberidae</taxon>
        <taxon>Diplopterinae</taxon>
        <taxon>Diploptera</taxon>
    </lineage>
</organism>
<gene>
    <name evidence="1" type="ORF">L9F63_010458</name>
</gene>
<comment type="caution">
    <text evidence="1">The sequence shown here is derived from an EMBL/GenBank/DDBJ whole genome shotgun (WGS) entry which is preliminary data.</text>
</comment>
<reference evidence="1" key="2">
    <citation type="submission" date="2023-05" db="EMBL/GenBank/DDBJ databases">
        <authorList>
            <person name="Fouks B."/>
        </authorList>
    </citation>
    <scope>NUCLEOTIDE SEQUENCE</scope>
    <source>
        <strain evidence="1">Stay&amp;Tobe</strain>
        <tissue evidence="1">Testes</tissue>
    </source>
</reference>
<protein>
    <submittedName>
        <fullName evidence="1">Uncharacterized protein</fullName>
    </submittedName>
</protein>
<dbReference type="EMBL" id="JASPKZ010000838">
    <property type="protein sequence ID" value="KAJ9599066.1"/>
    <property type="molecule type" value="Genomic_DNA"/>
</dbReference>
<evidence type="ECO:0000313" key="1">
    <source>
        <dbReference type="EMBL" id="KAJ9599066.1"/>
    </source>
</evidence>
<proteinExistence type="predicted"/>
<dbReference type="AlphaFoldDB" id="A0AAD8EQW1"/>
<name>A0AAD8EQW1_DIPPU</name>
<accession>A0AAD8EQW1</accession>
<dbReference type="Proteomes" id="UP001233999">
    <property type="component" value="Unassembled WGS sequence"/>
</dbReference>
<sequence>MSKNIGYHTLTNSTSESIINLDDELLQDIDFDFFDTKDSKDTSVPENNNVTQEIQKERKSNLKVNEIVLCCDENSSDVKTVESPVINESTGSTVRFSTSTKLDNVSKQAVSKQTRLKDLMNCIAYDENKEVDNDKIKSPSPDFLSLSTDTTSEITSVTTRPSSSGCSSMGKI</sequence>
<keyword evidence="2" id="KW-1185">Reference proteome</keyword>